<dbReference type="OrthoDB" id="9182830at2"/>
<proteinExistence type="predicted"/>
<evidence type="ECO:0000313" key="3">
    <source>
        <dbReference type="Proteomes" id="UP000619743"/>
    </source>
</evidence>
<evidence type="ECO:0000313" key="2">
    <source>
        <dbReference type="EMBL" id="GGA77065.1"/>
    </source>
</evidence>
<protein>
    <submittedName>
        <fullName evidence="2">Uncharacterized protein</fullName>
    </submittedName>
</protein>
<name>A0A8J2U522_9GAMM</name>
<keyword evidence="1" id="KW-0472">Membrane</keyword>
<comment type="caution">
    <text evidence="2">The sequence shown here is derived from an EMBL/GenBank/DDBJ whole genome shotgun (WGS) entry which is preliminary data.</text>
</comment>
<feature type="transmembrane region" description="Helical" evidence="1">
    <location>
        <begin position="6"/>
        <end position="29"/>
    </location>
</feature>
<feature type="transmembrane region" description="Helical" evidence="1">
    <location>
        <begin position="36"/>
        <end position="56"/>
    </location>
</feature>
<dbReference type="EMBL" id="BMDX01000008">
    <property type="protein sequence ID" value="GGA77065.1"/>
    <property type="molecule type" value="Genomic_DNA"/>
</dbReference>
<dbReference type="AlphaFoldDB" id="A0A8J2U522"/>
<dbReference type="Proteomes" id="UP000619743">
    <property type="component" value="Unassembled WGS sequence"/>
</dbReference>
<sequence>MKVSNPLTIIAMFSGAAEVFATGALVALPQEIQAQFVYFVMLFPVLLVLIFFSILVCKPQVLYAPSDYDNQEHFLDANNLKDVITEEAEKVISDITRPGDSFETKALSKQVANSTIARLGKDVMEQIITYMQTRPDEAFTARGLGHIVNCHARTVQAYLHVLAERGLITYGKDGDTTVWQIKT</sequence>
<keyword evidence="3" id="KW-1185">Reference proteome</keyword>
<accession>A0A8J2U522</accession>
<evidence type="ECO:0000256" key="1">
    <source>
        <dbReference type="SAM" id="Phobius"/>
    </source>
</evidence>
<dbReference type="RefSeq" id="WP_087505639.1">
    <property type="nucleotide sequence ID" value="NZ_BMDX01000008.1"/>
</dbReference>
<keyword evidence="1" id="KW-1133">Transmembrane helix</keyword>
<organism evidence="2 3">
    <name type="scientific">Neiella marina</name>
    <dbReference type="NCBI Taxonomy" id="508461"/>
    <lineage>
        <taxon>Bacteria</taxon>
        <taxon>Pseudomonadati</taxon>
        <taxon>Pseudomonadota</taxon>
        <taxon>Gammaproteobacteria</taxon>
        <taxon>Alteromonadales</taxon>
        <taxon>Echinimonadaceae</taxon>
        <taxon>Neiella</taxon>
    </lineage>
</organism>
<gene>
    <name evidence="2" type="ORF">GCM10011369_18710</name>
</gene>
<keyword evidence="1" id="KW-0812">Transmembrane</keyword>
<reference evidence="3" key="1">
    <citation type="journal article" date="2019" name="Int. J. Syst. Evol. Microbiol.">
        <title>The Global Catalogue of Microorganisms (GCM) 10K type strain sequencing project: providing services to taxonomists for standard genome sequencing and annotation.</title>
        <authorList>
            <consortium name="The Broad Institute Genomics Platform"/>
            <consortium name="The Broad Institute Genome Sequencing Center for Infectious Disease"/>
            <person name="Wu L."/>
            <person name="Ma J."/>
        </authorList>
    </citation>
    <scope>NUCLEOTIDE SEQUENCE [LARGE SCALE GENOMIC DNA]</scope>
    <source>
        <strain evidence="3">CGMCC 1.10130</strain>
    </source>
</reference>